<gene>
    <name evidence="1" type="ORF">J2804_006192</name>
</gene>
<comment type="caution">
    <text evidence="1">The sequence shown here is derived from an EMBL/GenBank/DDBJ whole genome shotgun (WGS) entry which is preliminary data.</text>
</comment>
<dbReference type="RefSeq" id="WP_073430714.1">
    <property type="nucleotide sequence ID" value="NZ_CADFGY010000004.1"/>
</dbReference>
<evidence type="ECO:0000313" key="1">
    <source>
        <dbReference type="EMBL" id="MDR6412756.1"/>
    </source>
</evidence>
<keyword evidence="2" id="KW-1185">Reference proteome</keyword>
<reference evidence="1 2" key="1">
    <citation type="submission" date="2023-07" db="EMBL/GenBank/DDBJ databases">
        <title>Sorghum-associated microbial communities from plants grown in Nebraska, USA.</title>
        <authorList>
            <person name="Schachtman D."/>
        </authorList>
    </citation>
    <scope>NUCLEOTIDE SEQUENCE [LARGE SCALE GENOMIC DNA]</scope>
    <source>
        <strain evidence="1 2">DS1316</strain>
    </source>
</reference>
<dbReference type="EMBL" id="JAVDRP010000023">
    <property type="protein sequence ID" value="MDR6412756.1"/>
    <property type="molecule type" value="Genomic_DNA"/>
</dbReference>
<organism evidence="1 2">
    <name type="scientific">Paraburkholderia terricola</name>
    <dbReference type="NCBI Taxonomy" id="169427"/>
    <lineage>
        <taxon>Bacteria</taxon>
        <taxon>Pseudomonadati</taxon>
        <taxon>Pseudomonadota</taxon>
        <taxon>Betaproteobacteria</taxon>
        <taxon>Burkholderiales</taxon>
        <taxon>Burkholderiaceae</taxon>
        <taxon>Paraburkholderia</taxon>
    </lineage>
</organism>
<dbReference type="GeneID" id="301981462"/>
<evidence type="ECO:0000313" key="2">
    <source>
        <dbReference type="Proteomes" id="UP001264340"/>
    </source>
</evidence>
<dbReference type="Proteomes" id="UP001264340">
    <property type="component" value="Unassembled WGS sequence"/>
</dbReference>
<protein>
    <submittedName>
        <fullName evidence="1">Uncharacterized protein</fullName>
    </submittedName>
</protein>
<proteinExistence type="predicted"/>
<name>A0ABU1M160_9BURK</name>
<sequence>MRSVQVGKLQPLGVGDVLVRLIARSMVGIRSSNAFIGMATKAFHFRRAGGGIYGAAFITFPILYQMYFGDTSHAEAQSALPQKTRGSIHDV</sequence>
<accession>A0ABU1M160</accession>